<reference evidence="8 9" key="1">
    <citation type="journal article" date="2015" name="Genome Biol. Evol.">
        <title>Phylogenomic analyses indicate that early fungi evolved digesting cell walls of algal ancestors of land plants.</title>
        <authorList>
            <person name="Chang Y."/>
            <person name="Wang S."/>
            <person name="Sekimoto S."/>
            <person name="Aerts A.L."/>
            <person name="Choi C."/>
            <person name="Clum A."/>
            <person name="LaButti K.M."/>
            <person name="Lindquist E.A."/>
            <person name="Yee Ngan C."/>
            <person name="Ohm R.A."/>
            <person name="Salamov A.A."/>
            <person name="Grigoriev I.V."/>
            <person name="Spatafora J.W."/>
            <person name="Berbee M.L."/>
        </authorList>
    </citation>
    <scope>NUCLEOTIDE SEQUENCE [LARGE SCALE GENOMIC DNA]</scope>
    <source>
        <strain evidence="8 9">JEL478</strain>
    </source>
</reference>
<keyword evidence="5" id="KW-0067">ATP-binding</keyword>
<dbReference type="PROSITE" id="PS50011">
    <property type="entry name" value="PROTEIN_KINASE_DOM"/>
    <property type="match status" value="1"/>
</dbReference>
<dbReference type="OMA" id="HPCSITL"/>
<dbReference type="OrthoDB" id="204958at2759"/>
<gene>
    <name evidence="8" type="ORF">M427DRAFT_102239</name>
</gene>
<keyword evidence="2" id="KW-0963">Cytoplasm</keyword>
<evidence type="ECO:0000256" key="1">
    <source>
        <dbReference type="ARBA" id="ARBA00004496"/>
    </source>
</evidence>
<dbReference type="Pfam" id="PF18101">
    <property type="entry name" value="Pan3_CK"/>
    <property type="match status" value="1"/>
</dbReference>
<dbReference type="GO" id="GO:0000289">
    <property type="term" value="P:nuclear-transcribed mRNA poly(A) tail shortening"/>
    <property type="evidence" value="ECO:0007669"/>
    <property type="project" value="InterPro"/>
</dbReference>
<dbReference type="InterPro" id="IPR030844">
    <property type="entry name" value="PAN3"/>
</dbReference>
<evidence type="ECO:0000313" key="9">
    <source>
        <dbReference type="Proteomes" id="UP000070544"/>
    </source>
</evidence>
<dbReference type="Gene3D" id="1.10.287.3700">
    <property type="match status" value="1"/>
</dbReference>
<dbReference type="FunFam" id="1.20.5.5160:FF:000002">
    <property type="entry name" value="PAN2-PAN3 deadenylation complex subunit PAN3"/>
    <property type="match status" value="1"/>
</dbReference>
<evidence type="ECO:0000256" key="6">
    <source>
        <dbReference type="ARBA" id="ARBA00023054"/>
    </source>
</evidence>
<dbReference type="SUPFAM" id="SSF56112">
    <property type="entry name" value="Protein kinase-like (PK-like)"/>
    <property type="match status" value="1"/>
</dbReference>
<keyword evidence="4" id="KW-0547">Nucleotide-binding</keyword>
<dbReference type="Proteomes" id="UP000070544">
    <property type="component" value="Unassembled WGS sequence"/>
</dbReference>
<dbReference type="InterPro" id="IPR041332">
    <property type="entry name" value="Pan3_CK"/>
</dbReference>
<dbReference type="InterPro" id="IPR000719">
    <property type="entry name" value="Prot_kinase_dom"/>
</dbReference>
<sequence>LQYHLYSPPLPHVSNLHPHQRMIQSFFMSDRLREELQKRNEAVHHSLDESGYLPLELYNYHSVYPLEQPKMIPGSFGYMTSVYRVTGSVDGKPYVLRRVEGFRLMNEMAMSTIDPWRRLRHVNIVSVREAFTTKAFGDYSLAFVYDYHPLATTLADHYFAPGATPPTGPALEKTIWSFICQVASALKTIHSAGLSVRSLEASKILVTGKNRFRLNCCGLLDMLMFDVGKALPQQQQEDLIRFGQLIACLACLSLTAAQNLPKSIDFLSRNFSTDLKNVTLYLLSKPSPMKNVDDVITMMGPRILHEINSAHHYNDFLETELSKELENGRITRLLFQLGFINERPEFSLDPRWSETGDRYLLKLFRDYLFHQEDENGRPSLDVAHVIATLNKLDAGVDEKIGLMSRDERTFLIVSYRELKRSIKEALNELRS</sequence>
<feature type="non-terminal residue" evidence="8">
    <location>
        <position position="1"/>
    </location>
</feature>
<dbReference type="GO" id="GO:0004672">
    <property type="term" value="F:protein kinase activity"/>
    <property type="evidence" value="ECO:0007669"/>
    <property type="project" value="InterPro"/>
</dbReference>
<keyword evidence="3" id="KW-0507">mRNA processing</keyword>
<dbReference type="FunFam" id="1.10.287.3700:FF:000001">
    <property type="entry name" value="PAN2-PAN3 deadenylation complex subunit PAN3"/>
    <property type="match status" value="1"/>
</dbReference>
<protein>
    <recommendedName>
        <fullName evidence="7">Protein kinase domain-containing protein</fullName>
    </recommendedName>
</protein>
<dbReference type="GO" id="GO:0000932">
    <property type="term" value="C:P-body"/>
    <property type="evidence" value="ECO:0007669"/>
    <property type="project" value="TreeGrafter"/>
</dbReference>
<name>A0A139A5J5_GONPJ</name>
<evidence type="ECO:0000256" key="3">
    <source>
        <dbReference type="ARBA" id="ARBA00022664"/>
    </source>
</evidence>
<dbReference type="PANTHER" id="PTHR12272">
    <property type="entry name" value="DEADENYLATION COMPLEX SUBUNIT PAN3"/>
    <property type="match status" value="1"/>
</dbReference>
<keyword evidence="9" id="KW-1185">Reference proteome</keyword>
<dbReference type="GO" id="GO:0005524">
    <property type="term" value="F:ATP binding"/>
    <property type="evidence" value="ECO:0007669"/>
    <property type="project" value="UniProtKB-KW"/>
</dbReference>
<dbReference type="GO" id="GO:0008143">
    <property type="term" value="F:poly(A) binding"/>
    <property type="evidence" value="ECO:0007669"/>
    <property type="project" value="TreeGrafter"/>
</dbReference>
<dbReference type="Gene3D" id="1.20.5.5160">
    <property type="match status" value="1"/>
</dbReference>
<feature type="domain" description="Protein kinase" evidence="7">
    <location>
        <begin position="65"/>
        <end position="340"/>
    </location>
</feature>
<dbReference type="InterPro" id="IPR011009">
    <property type="entry name" value="Kinase-like_dom_sf"/>
</dbReference>
<dbReference type="STRING" id="1344416.A0A139A5J5"/>
<dbReference type="GO" id="GO:0006397">
    <property type="term" value="P:mRNA processing"/>
    <property type="evidence" value="ECO:0007669"/>
    <property type="project" value="UniProtKB-KW"/>
</dbReference>
<keyword evidence="6" id="KW-0175">Coiled coil</keyword>
<evidence type="ECO:0000259" key="7">
    <source>
        <dbReference type="PROSITE" id="PS50011"/>
    </source>
</evidence>
<organism evidence="8 9">
    <name type="scientific">Gonapodya prolifera (strain JEL478)</name>
    <name type="common">Monoblepharis prolifera</name>
    <dbReference type="NCBI Taxonomy" id="1344416"/>
    <lineage>
        <taxon>Eukaryota</taxon>
        <taxon>Fungi</taxon>
        <taxon>Fungi incertae sedis</taxon>
        <taxon>Chytridiomycota</taxon>
        <taxon>Chytridiomycota incertae sedis</taxon>
        <taxon>Monoblepharidomycetes</taxon>
        <taxon>Monoblepharidales</taxon>
        <taxon>Gonapodyaceae</taxon>
        <taxon>Gonapodya</taxon>
    </lineage>
</organism>
<dbReference type="PANTHER" id="PTHR12272:SF11">
    <property type="entry name" value="PAN2-PAN3 DEADENYLATION COMPLEX SUBUNIT PAN3"/>
    <property type="match status" value="1"/>
</dbReference>
<dbReference type="Gene3D" id="1.10.510.10">
    <property type="entry name" value="Transferase(Phosphotransferase) domain 1"/>
    <property type="match status" value="1"/>
</dbReference>
<evidence type="ECO:0000313" key="8">
    <source>
        <dbReference type="EMBL" id="KXS11673.1"/>
    </source>
</evidence>
<dbReference type="HAMAP" id="MF_03181">
    <property type="entry name" value="PAN3"/>
    <property type="match status" value="1"/>
</dbReference>
<dbReference type="EMBL" id="KQ965799">
    <property type="protein sequence ID" value="KXS11673.1"/>
    <property type="molecule type" value="Genomic_DNA"/>
</dbReference>
<evidence type="ECO:0000256" key="5">
    <source>
        <dbReference type="ARBA" id="ARBA00022840"/>
    </source>
</evidence>
<evidence type="ECO:0000256" key="4">
    <source>
        <dbReference type="ARBA" id="ARBA00022741"/>
    </source>
</evidence>
<proteinExistence type="inferred from homology"/>
<dbReference type="GO" id="GO:0031251">
    <property type="term" value="C:PAN complex"/>
    <property type="evidence" value="ECO:0007669"/>
    <property type="project" value="InterPro"/>
</dbReference>
<accession>A0A139A5J5</accession>
<comment type="subcellular location">
    <subcellularLocation>
        <location evidence="1">Cytoplasm</location>
    </subcellularLocation>
</comment>
<evidence type="ECO:0000256" key="2">
    <source>
        <dbReference type="ARBA" id="ARBA00022490"/>
    </source>
</evidence>
<dbReference type="AlphaFoldDB" id="A0A139A5J5"/>